<dbReference type="EMBL" id="BKBQ01000050">
    <property type="protein sequence ID" value="GEQ55440.1"/>
    <property type="molecule type" value="Genomic_DNA"/>
</dbReference>
<feature type="site" description="Lowers pKa of active site Tyr" evidence="3">
    <location>
        <position position="78"/>
    </location>
</feature>
<keyword evidence="8" id="KW-1185">Reference proteome</keyword>
<dbReference type="PANTHER" id="PTHR43638:SF3">
    <property type="entry name" value="ALDEHYDE REDUCTASE"/>
    <property type="match status" value="1"/>
</dbReference>
<dbReference type="InterPro" id="IPR036812">
    <property type="entry name" value="NAD(P)_OxRdtase_dom_sf"/>
</dbReference>
<dbReference type="InterPro" id="IPR020471">
    <property type="entry name" value="AKR"/>
</dbReference>
<feature type="binding site" evidence="2">
    <location>
        <position position="111"/>
    </location>
    <ligand>
        <name>substrate</name>
    </ligand>
</feature>
<reference evidence="6" key="1">
    <citation type="submission" date="2019-08" db="EMBL/GenBank/DDBJ databases">
        <authorList>
            <person name="Ishikawa M."/>
            <person name="Suzuki T."/>
            <person name="Matsutani M."/>
        </authorList>
    </citation>
    <scope>NUCLEOTIDE SEQUENCE</scope>
    <source>
        <strain evidence="6">7C1</strain>
        <strain evidence="5">8C4</strain>
    </source>
</reference>
<evidence type="ECO:0000256" key="1">
    <source>
        <dbReference type="PIRSR" id="PIRSR000097-1"/>
    </source>
</evidence>
<evidence type="ECO:0000256" key="3">
    <source>
        <dbReference type="PIRSR" id="PIRSR000097-3"/>
    </source>
</evidence>
<feature type="domain" description="NADP-dependent oxidoreductase" evidence="4">
    <location>
        <begin position="13"/>
        <end position="266"/>
    </location>
</feature>
<dbReference type="AlphaFoldDB" id="A0AAN4UDP7"/>
<evidence type="ECO:0000313" key="7">
    <source>
        <dbReference type="Proteomes" id="UP000886597"/>
    </source>
</evidence>
<evidence type="ECO:0000313" key="6">
    <source>
        <dbReference type="EMBL" id="GEQ55440.1"/>
    </source>
</evidence>
<evidence type="ECO:0000313" key="5">
    <source>
        <dbReference type="EMBL" id="GEQ50447.1"/>
    </source>
</evidence>
<name>A0AAN4UDP7_9ENTE</name>
<dbReference type="RefSeq" id="WP_202584471.1">
    <property type="nucleotide sequence ID" value="NZ_BKBO01000051.1"/>
</dbReference>
<evidence type="ECO:0000256" key="2">
    <source>
        <dbReference type="PIRSR" id="PIRSR000097-2"/>
    </source>
</evidence>
<sequence length="278" mass="31184">MGKVSIAGREVNPIGLGTLHMGDDPSQLKQELKAIRTGLDNGVQVLDTAEMYGSGNSEKFLSKAIEPYKREDLFLISKVLPPNASKKQLPISLENSLKRLNVDYLDLYLLHWQGQVPLEETVEALEKTKNQGKIRAWGVSNLDTNELKNVISLPEGKDCSANQLRYNLRDRGIEYDLIPEMNQYNIPVIAYAPVDRGKQLVKETVIQQIAEKHGVDAFQILLAWTVRNGNTIAIPQSSNEAHVYNNIQAANIKLSEDDLKKIDKLYPKPTSKQPLALW</sequence>
<comment type="caution">
    <text evidence="6">The sequence shown here is derived from an EMBL/GenBank/DDBJ whole genome shotgun (WGS) entry which is preliminary data.</text>
</comment>
<dbReference type="EMBL" id="BKBO01000051">
    <property type="protein sequence ID" value="GEQ50447.1"/>
    <property type="molecule type" value="Genomic_DNA"/>
</dbReference>
<dbReference type="Gene3D" id="3.20.20.100">
    <property type="entry name" value="NADP-dependent oxidoreductase domain"/>
    <property type="match status" value="1"/>
</dbReference>
<dbReference type="SUPFAM" id="SSF51430">
    <property type="entry name" value="NAD(P)-linked oxidoreductase"/>
    <property type="match status" value="1"/>
</dbReference>
<evidence type="ECO:0000259" key="4">
    <source>
        <dbReference type="Pfam" id="PF00248"/>
    </source>
</evidence>
<dbReference type="InterPro" id="IPR023210">
    <property type="entry name" value="NADP_OxRdtase_dom"/>
</dbReference>
<protein>
    <submittedName>
        <fullName evidence="6">Aldehyde oxidoreductase</fullName>
    </submittedName>
</protein>
<proteinExistence type="predicted"/>
<dbReference type="PIRSF" id="PIRSF000097">
    <property type="entry name" value="AKR"/>
    <property type="match status" value="1"/>
</dbReference>
<dbReference type="PRINTS" id="PR00069">
    <property type="entry name" value="ALDKETRDTASE"/>
</dbReference>
<dbReference type="PANTHER" id="PTHR43638">
    <property type="entry name" value="OXIDOREDUCTASE, ALDO/KETO REDUCTASE FAMILY PROTEIN"/>
    <property type="match status" value="1"/>
</dbReference>
<dbReference type="Proteomes" id="UP000886597">
    <property type="component" value="Unassembled WGS sequence"/>
</dbReference>
<feature type="active site" description="Proton donor" evidence="1">
    <location>
        <position position="52"/>
    </location>
</feature>
<dbReference type="Proteomes" id="UP000886607">
    <property type="component" value="Unassembled WGS sequence"/>
</dbReference>
<gene>
    <name evidence="5" type="ORF">TK11N_22990</name>
    <name evidence="6" type="ORF">TK2N_22840</name>
</gene>
<dbReference type="GO" id="GO:0016491">
    <property type="term" value="F:oxidoreductase activity"/>
    <property type="evidence" value="ECO:0007669"/>
    <property type="project" value="InterPro"/>
</dbReference>
<dbReference type="Pfam" id="PF00248">
    <property type="entry name" value="Aldo_ket_red"/>
    <property type="match status" value="1"/>
</dbReference>
<evidence type="ECO:0000313" key="8">
    <source>
        <dbReference type="Proteomes" id="UP000886607"/>
    </source>
</evidence>
<organism evidence="6 7">
    <name type="scientific">Tetragenococcus koreensis</name>
    <dbReference type="NCBI Taxonomy" id="290335"/>
    <lineage>
        <taxon>Bacteria</taxon>
        <taxon>Bacillati</taxon>
        <taxon>Bacillota</taxon>
        <taxon>Bacilli</taxon>
        <taxon>Lactobacillales</taxon>
        <taxon>Enterococcaceae</taxon>
        <taxon>Tetragenococcus</taxon>
    </lineage>
</organism>
<accession>A0AAN4UDP7</accession>
<reference evidence="6" key="2">
    <citation type="journal article" date="2020" name="Int. Dairy J.">
        <title>Lactic acid bacterial diversity in Brie cheese focusing on salt concentration and pH of isolation medium and characterisation of halophilic and alkaliphilic lactic acid bacterial isolates.</title>
        <authorList>
            <person name="Unno R."/>
            <person name="Matsutani M."/>
            <person name="Suzuki T."/>
            <person name="Kodama K."/>
            <person name="Matsushita H."/>
            <person name="Yamasato K."/>
            <person name="Koizumi Y."/>
            <person name="Ishikawa M."/>
        </authorList>
    </citation>
    <scope>NUCLEOTIDE SEQUENCE</scope>
    <source>
        <strain evidence="6">7C1</strain>
        <strain evidence="5">8C4</strain>
    </source>
</reference>